<evidence type="ECO:0000313" key="1">
    <source>
        <dbReference type="EMBL" id="CAB4163334.1"/>
    </source>
</evidence>
<organism evidence="1">
    <name type="scientific">uncultured Caudovirales phage</name>
    <dbReference type="NCBI Taxonomy" id="2100421"/>
    <lineage>
        <taxon>Viruses</taxon>
        <taxon>Duplodnaviria</taxon>
        <taxon>Heunggongvirae</taxon>
        <taxon>Uroviricota</taxon>
        <taxon>Caudoviricetes</taxon>
        <taxon>Peduoviridae</taxon>
        <taxon>Maltschvirus</taxon>
        <taxon>Maltschvirus maltsch</taxon>
    </lineage>
</organism>
<reference evidence="1" key="1">
    <citation type="submission" date="2020-04" db="EMBL/GenBank/DDBJ databases">
        <authorList>
            <person name="Chiriac C."/>
            <person name="Salcher M."/>
            <person name="Ghai R."/>
            <person name="Kavagutti S V."/>
        </authorList>
    </citation>
    <scope>NUCLEOTIDE SEQUENCE</scope>
</reference>
<name>A0A6J5P736_9CAUD</name>
<accession>A0A6J5P736</accession>
<dbReference type="Pfam" id="PF13481">
    <property type="entry name" value="AAA_25"/>
    <property type="match status" value="1"/>
</dbReference>
<protein>
    <submittedName>
        <fullName evidence="1">AAA domain containing protein</fullName>
    </submittedName>
</protein>
<dbReference type="Gene3D" id="3.40.50.300">
    <property type="entry name" value="P-loop containing nucleotide triphosphate hydrolases"/>
    <property type="match status" value="1"/>
</dbReference>
<gene>
    <name evidence="1" type="ORF">UFOVP806_10</name>
</gene>
<dbReference type="SUPFAM" id="SSF52540">
    <property type="entry name" value="P-loop containing nucleoside triphosphate hydrolases"/>
    <property type="match status" value="1"/>
</dbReference>
<dbReference type="InterPro" id="IPR027417">
    <property type="entry name" value="P-loop_NTPase"/>
</dbReference>
<dbReference type="EMBL" id="LR796750">
    <property type="protein sequence ID" value="CAB4163334.1"/>
    <property type="molecule type" value="Genomic_DNA"/>
</dbReference>
<sequence length="838" mass="91491">MTITPARDNAKLIDRSDIEAYYDILFSGLPEGHLTLRGIGEKGTRQEGRFREQHFAASTDNDLTDWVVGHAKRWGNHQVATFCVPAILSKPNGDAASVAAMGCVILDMDTDCDTQEAWDWLTTTIGEPTMVVRSGGTNGAGAPKRHFYWRLQDGYTEIQRIVELRHVLALRSGGDVQFGVGEHGAALGRAHQPIRVPGTVHGKGNVISEVMLEQYDESVTYSLSDIEIAIRAMPAAPWLSARDLERVERHSNGSSMRSLFDTSSGKEVGAGQALLNTTIHSGTADGISRYDAFNAVSGHYLRVARIGELTVDEAYDALRGWVLVNMVPPWPDERIRSEWRKLLSKDQRERGPIVKQTVAPSLFSAQSSPDAVRGMTDQPHEHEVEVLDGDEDGANDVVTVAELEHVSHRESPLLQWAGHRWVQDPAPELPFLVDGLICKGEQHMLAAEGGAGKSYAMIDLAMRVAAKGSDPTLDLEWLGQPILEGGTVVLILNEDSMVTVNGRMVKLNKNGMLQRAGDKFIPLPMSTLGGAFTLSDDDGNMTARWAEMYAALKLIPDLALVIMDTFSTMLHGPEVDSVIVNEMMRQANRLTGETGAAMLWLHHVRKPGEDPVRNVEDMKNAVRGSTAILGAMRLCFGMWRAGDWERRCKAMGMKPDRDAIWRCAVVKTNLDVPLISEKTLVRREGRLLDLSDSDPYNRGNHDIRGAWLVLAVREAAKAGFPMSKGGKNAADGLYARRSNLPEEIGRLGHRELASAVELALERKLIVACSAKGSASPKWLDVPTGTFATQVGGADMEKGAWTPPDWSEWVFDGGQGICVKGGAAAGFASAMMKRAGDKS</sequence>
<proteinExistence type="predicted"/>